<dbReference type="EMBL" id="QSSQ01000005">
    <property type="protein sequence ID" value="RGM06406.1"/>
    <property type="molecule type" value="Genomic_DNA"/>
</dbReference>
<evidence type="ECO:0000313" key="6">
    <source>
        <dbReference type="Proteomes" id="UP000261257"/>
    </source>
</evidence>
<dbReference type="InterPro" id="IPR000914">
    <property type="entry name" value="SBP_5_dom"/>
</dbReference>
<accession>A0A3E4UBI3</accession>
<dbReference type="Gene3D" id="3.40.190.10">
    <property type="entry name" value="Periplasmic binding protein-like II"/>
    <property type="match status" value="1"/>
</dbReference>
<reference evidence="5 6" key="1">
    <citation type="submission" date="2018-08" db="EMBL/GenBank/DDBJ databases">
        <title>A genome reference for cultivated species of the human gut microbiota.</title>
        <authorList>
            <person name="Zou Y."/>
            <person name="Xue W."/>
            <person name="Luo G."/>
        </authorList>
    </citation>
    <scope>NUCLEOTIDE SEQUENCE [LARGE SCALE GENOMIC DNA]</scope>
    <source>
        <strain evidence="5 6">TF05-11AC</strain>
    </source>
</reference>
<dbReference type="GO" id="GO:1904680">
    <property type="term" value="F:peptide transmembrane transporter activity"/>
    <property type="evidence" value="ECO:0007669"/>
    <property type="project" value="TreeGrafter"/>
</dbReference>
<dbReference type="AlphaFoldDB" id="A0A3E4UBI3"/>
<feature type="transmembrane region" description="Helical" evidence="2">
    <location>
        <begin position="56"/>
        <end position="74"/>
    </location>
</feature>
<dbReference type="SUPFAM" id="SSF53850">
    <property type="entry name" value="Periplasmic binding protein-like II"/>
    <property type="match status" value="1"/>
</dbReference>
<dbReference type="InterPro" id="IPR039424">
    <property type="entry name" value="SBP_5"/>
</dbReference>
<keyword evidence="2" id="KW-1133">Transmembrane helix</keyword>
<dbReference type="GO" id="GO:0015833">
    <property type="term" value="P:peptide transport"/>
    <property type="evidence" value="ECO:0007669"/>
    <property type="project" value="TreeGrafter"/>
</dbReference>
<dbReference type="Pfam" id="PF00496">
    <property type="entry name" value="SBP_bac_5"/>
    <property type="match status" value="1"/>
</dbReference>
<evidence type="ECO:0000259" key="4">
    <source>
        <dbReference type="Pfam" id="PF00496"/>
    </source>
</evidence>
<sequence>MTGTRNKNAFLFLFLAASDLACAYELRYDMQLYKDDTCEKQMNGGTMKERQKRRSAYSMFALLAVILTLMLSGCSGQKAGTQSTETAQTSAEAKTGAGTETGSEEKTTEAAVNPDDEIVLAGYRNVAPGVDDAYYCSVILYVWEPLITMDAAGQPVGKLAKSWEMSDDAKTWTFHLQEGVKFHDGEAFNADAVLYNFDRMRSEVKPSGFYSLNIDSFYPNLDQVTKVDDYTVQLTFTEASPTLLFTMTNFGSAMYSPKCFDENYNYTGIAQGTGPFKITENVKDQYVLLERNEDYWGEKAAAKTIRVMTIPDVNTRFSAMKSGEIMGVIDLKAITPALAVELVKDDQFAITTTNSTMIDFLCLNGTKAPFDDVRMRKAFSLLVDRNAIADHIYLGYASPTSNILNYSTPFYKDFPVEYDPEQAKALAKEVLGDQRVSVKYLVQQDNTEQKAEAELIAAILPEIGVDVTIESYDWAAMKDMMKSGDYDIARGQQGLSNMEAITIFKRFMYSTGDQNVNYSLGVKSAEIDGLIDQADAEIDLVKRQEAYDKLQEISVETQPVLPLYNEKTLMVYNKKLAGYEAQIYGLDLTKVGWAQ</sequence>
<evidence type="ECO:0000256" key="2">
    <source>
        <dbReference type="SAM" id="Phobius"/>
    </source>
</evidence>
<dbReference type="Proteomes" id="UP000261257">
    <property type="component" value="Unassembled WGS sequence"/>
</dbReference>
<evidence type="ECO:0000256" key="1">
    <source>
        <dbReference type="SAM" id="MobiDB-lite"/>
    </source>
</evidence>
<feature type="signal peptide" evidence="3">
    <location>
        <begin position="1"/>
        <end position="23"/>
    </location>
</feature>
<keyword evidence="2" id="KW-0812">Transmembrane</keyword>
<evidence type="ECO:0000256" key="3">
    <source>
        <dbReference type="SAM" id="SignalP"/>
    </source>
</evidence>
<dbReference type="Gene3D" id="3.10.105.10">
    <property type="entry name" value="Dipeptide-binding Protein, Domain 3"/>
    <property type="match status" value="1"/>
</dbReference>
<gene>
    <name evidence="5" type="ORF">DXC39_09670</name>
</gene>
<keyword evidence="3" id="KW-0732">Signal</keyword>
<evidence type="ECO:0000313" key="5">
    <source>
        <dbReference type="EMBL" id="RGM06406.1"/>
    </source>
</evidence>
<feature type="chain" id="PRO_5039003916" evidence="3">
    <location>
        <begin position="24"/>
        <end position="595"/>
    </location>
</feature>
<dbReference type="PANTHER" id="PTHR30290">
    <property type="entry name" value="PERIPLASMIC BINDING COMPONENT OF ABC TRANSPORTER"/>
    <property type="match status" value="1"/>
</dbReference>
<feature type="region of interest" description="Disordered" evidence="1">
    <location>
        <begin position="80"/>
        <end position="110"/>
    </location>
</feature>
<organism evidence="5 6">
    <name type="scientific">Hungatella hathewayi</name>
    <dbReference type="NCBI Taxonomy" id="154046"/>
    <lineage>
        <taxon>Bacteria</taxon>
        <taxon>Bacillati</taxon>
        <taxon>Bacillota</taxon>
        <taxon>Clostridia</taxon>
        <taxon>Lachnospirales</taxon>
        <taxon>Lachnospiraceae</taxon>
        <taxon>Hungatella</taxon>
    </lineage>
</organism>
<feature type="compositionally biased region" description="Low complexity" evidence="1">
    <location>
        <begin position="89"/>
        <end position="101"/>
    </location>
</feature>
<proteinExistence type="predicted"/>
<dbReference type="Gene3D" id="3.90.76.10">
    <property type="entry name" value="Dipeptide-binding Protein, Domain 1"/>
    <property type="match status" value="1"/>
</dbReference>
<dbReference type="CDD" id="cd00995">
    <property type="entry name" value="PBP2_NikA_DppA_OppA_like"/>
    <property type="match status" value="1"/>
</dbReference>
<protein>
    <submittedName>
        <fullName evidence="5">ABC transporter substrate-binding protein</fullName>
    </submittedName>
</protein>
<keyword evidence="2" id="KW-0472">Membrane</keyword>
<feature type="domain" description="Solute-binding protein family 5" evidence="4">
    <location>
        <begin position="155"/>
        <end position="514"/>
    </location>
</feature>
<comment type="caution">
    <text evidence="5">The sequence shown here is derived from an EMBL/GenBank/DDBJ whole genome shotgun (WGS) entry which is preliminary data.</text>
</comment>
<name>A0A3E4UBI3_9FIRM</name>